<evidence type="ECO:0000259" key="3">
    <source>
        <dbReference type="SMART" id="SM00047"/>
    </source>
</evidence>
<keyword evidence="1" id="KW-0378">Hydrolase</keyword>
<evidence type="ECO:0000313" key="5">
    <source>
        <dbReference type="Proteomes" id="UP000199515"/>
    </source>
</evidence>
<dbReference type="GO" id="GO:0004040">
    <property type="term" value="F:amidase activity"/>
    <property type="evidence" value="ECO:0007669"/>
    <property type="project" value="InterPro"/>
</dbReference>
<dbReference type="PANTHER" id="PTHR33308">
    <property type="entry name" value="PEPTIDOGLYCAN HYDROLASE FLGJ"/>
    <property type="match status" value="1"/>
</dbReference>
<dbReference type="EMBL" id="FNON01000001">
    <property type="protein sequence ID" value="SDW38671.1"/>
    <property type="molecule type" value="Genomic_DNA"/>
</dbReference>
<feature type="chain" id="PRO_5011518763" evidence="2">
    <location>
        <begin position="24"/>
        <end position="182"/>
    </location>
</feature>
<name>A0A1H2T467_9PSEU</name>
<feature type="domain" description="Mannosyl-glycoprotein endo-beta-N-acetylglucosamidase-like" evidence="3">
    <location>
        <begin position="25"/>
        <end position="181"/>
    </location>
</feature>
<keyword evidence="4" id="KW-0969">Cilium</keyword>
<keyword evidence="4" id="KW-0966">Cell projection</keyword>
<keyword evidence="5" id="KW-1185">Reference proteome</keyword>
<dbReference type="Gene3D" id="1.10.530.10">
    <property type="match status" value="1"/>
</dbReference>
<proteinExistence type="predicted"/>
<accession>A0A1H2T467</accession>
<dbReference type="PANTHER" id="PTHR33308:SF9">
    <property type="entry name" value="PEPTIDOGLYCAN HYDROLASE FLGJ"/>
    <property type="match status" value="1"/>
</dbReference>
<dbReference type="SMART" id="SM00047">
    <property type="entry name" value="LYZ2"/>
    <property type="match status" value="1"/>
</dbReference>
<protein>
    <submittedName>
        <fullName evidence="4">Flagellar protein FlgJ</fullName>
    </submittedName>
</protein>
<dbReference type="OrthoDB" id="3734014at2"/>
<dbReference type="RefSeq" id="WP_091285904.1">
    <property type="nucleotide sequence ID" value="NZ_FNON01000001.1"/>
</dbReference>
<organism evidence="4 5">
    <name type="scientific">Amycolatopsis xylanica</name>
    <dbReference type="NCBI Taxonomy" id="589385"/>
    <lineage>
        <taxon>Bacteria</taxon>
        <taxon>Bacillati</taxon>
        <taxon>Actinomycetota</taxon>
        <taxon>Actinomycetes</taxon>
        <taxon>Pseudonocardiales</taxon>
        <taxon>Pseudonocardiaceae</taxon>
        <taxon>Amycolatopsis</taxon>
    </lineage>
</organism>
<feature type="signal peptide" evidence="2">
    <location>
        <begin position="1"/>
        <end position="23"/>
    </location>
</feature>
<dbReference type="Proteomes" id="UP000199515">
    <property type="component" value="Unassembled WGS sequence"/>
</dbReference>
<keyword evidence="2" id="KW-0732">Signal</keyword>
<reference evidence="4 5" key="1">
    <citation type="submission" date="2016-10" db="EMBL/GenBank/DDBJ databases">
        <authorList>
            <person name="de Groot N.N."/>
        </authorList>
    </citation>
    <scope>NUCLEOTIDE SEQUENCE [LARGE SCALE GENOMIC DNA]</scope>
    <source>
        <strain evidence="4 5">CPCC 202699</strain>
    </source>
</reference>
<dbReference type="PRINTS" id="PR01002">
    <property type="entry name" value="FLGFLGJ"/>
</dbReference>
<evidence type="ECO:0000256" key="1">
    <source>
        <dbReference type="ARBA" id="ARBA00022801"/>
    </source>
</evidence>
<dbReference type="InterPro" id="IPR002901">
    <property type="entry name" value="MGlyc_endo_b_GlcNAc-like_dom"/>
</dbReference>
<sequence>MRTLLPLLALVLLGGTLSTPAEAADVLVVDPATATAFIDSAGPAAQRGKSDYGVPASVTVAQAILESGWGRSAVNNNYFGIKCGSSGPGPIALGCSDFITLECCPVHEVLASFRTYASMEDSFRDHGLFLASRARYAKAFDYPDDPNQFIREVHAAGYATDPGYSDKVIGLMQKYGLYRFDG</sequence>
<dbReference type="Pfam" id="PF01832">
    <property type="entry name" value="Glucosaminidase"/>
    <property type="match status" value="1"/>
</dbReference>
<dbReference type="AlphaFoldDB" id="A0A1H2T467"/>
<gene>
    <name evidence="4" type="ORF">SAMN05421504_101453</name>
</gene>
<dbReference type="InterPro" id="IPR051056">
    <property type="entry name" value="Glycosyl_Hydrolase_73"/>
</dbReference>
<keyword evidence="4" id="KW-0282">Flagellum</keyword>
<dbReference type="GO" id="GO:0071973">
    <property type="term" value="P:bacterial-type flagellum-dependent cell motility"/>
    <property type="evidence" value="ECO:0007669"/>
    <property type="project" value="TreeGrafter"/>
</dbReference>
<evidence type="ECO:0000256" key="2">
    <source>
        <dbReference type="SAM" id="SignalP"/>
    </source>
</evidence>
<dbReference type="STRING" id="589385.SAMN05421504_101453"/>
<evidence type="ECO:0000313" key="4">
    <source>
        <dbReference type="EMBL" id="SDW38671.1"/>
    </source>
</evidence>